<dbReference type="InterPro" id="IPR000160">
    <property type="entry name" value="GGDEF_dom"/>
</dbReference>
<comment type="caution">
    <text evidence="8">The sequence shown here is derived from an EMBL/GenBank/DDBJ whole genome shotgun (WGS) entry which is preliminary data.</text>
</comment>
<dbReference type="InterPro" id="IPR011990">
    <property type="entry name" value="TPR-like_helical_dom_sf"/>
</dbReference>
<evidence type="ECO:0000256" key="6">
    <source>
        <dbReference type="SAM" id="SignalP"/>
    </source>
</evidence>
<dbReference type="InterPro" id="IPR029787">
    <property type="entry name" value="Nucleotide_cyclase"/>
</dbReference>
<keyword evidence="9" id="KW-1185">Reference proteome</keyword>
<dbReference type="PANTHER" id="PTHR45138:SF9">
    <property type="entry name" value="DIGUANYLATE CYCLASE DGCM-RELATED"/>
    <property type="match status" value="1"/>
</dbReference>
<gene>
    <name evidence="8" type="ORF">GTQ48_00950</name>
</gene>
<dbReference type="EMBL" id="JAAAWO010000001">
    <property type="protein sequence ID" value="NDW14101.1"/>
    <property type="molecule type" value="Genomic_DNA"/>
</dbReference>
<dbReference type="GO" id="GO:0052621">
    <property type="term" value="F:diguanylate cyclase activity"/>
    <property type="evidence" value="ECO:0007669"/>
    <property type="project" value="UniProtKB-EC"/>
</dbReference>
<dbReference type="RefSeq" id="WP_163104558.1">
    <property type="nucleotide sequence ID" value="NZ_JAAAWO010000001.1"/>
</dbReference>
<feature type="signal peptide" evidence="6">
    <location>
        <begin position="1"/>
        <end position="27"/>
    </location>
</feature>
<feature type="repeat" description="TPR" evidence="4">
    <location>
        <begin position="151"/>
        <end position="184"/>
    </location>
</feature>
<dbReference type="InterPro" id="IPR043128">
    <property type="entry name" value="Rev_trsase/Diguanyl_cyclase"/>
</dbReference>
<keyword evidence="6" id="KW-0732">Signal</keyword>
<dbReference type="FunFam" id="3.30.70.270:FF:000001">
    <property type="entry name" value="Diguanylate cyclase domain protein"/>
    <property type="match status" value="1"/>
</dbReference>
<evidence type="ECO:0000313" key="8">
    <source>
        <dbReference type="EMBL" id="NDW14101.1"/>
    </source>
</evidence>
<dbReference type="InterPro" id="IPR050469">
    <property type="entry name" value="Diguanylate_Cyclase"/>
</dbReference>
<feature type="coiled-coil region" evidence="5">
    <location>
        <begin position="390"/>
        <end position="433"/>
    </location>
</feature>
<dbReference type="SMART" id="SM00267">
    <property type="entry name" value="GGDEF"/>
    <property type="match status" value="1"/>
</dbReference>
<dbReference type="PROSITE" id="PS50005">
    <property type="entry name" value="TPR"/>
    <property type="match status" value="1"/>
</dbReference>
<sequence>MIYSFKLIHSLVLSLLLSSIFVVPSFAQSNEKNEVNELNVIGGLLEAKRYADADRQALLFIERALQKDNAPSDYLPLGKLLQAYSRFKASKAVLDAALETYTREGQLLNVARSLLHLASAERHLSNYVSAEDYLRRALSIAEMRNDRQLKAEVHLELGVVYKEQDKLELALEPLKLALAVFRDNDNVTYSSLCLSHIGDIYALLGHTTLAFTYYDDAYSAVSNLSANVENKRLLGMIKSKMGSLQLKDNEKEDALQSITDGLDLLLSTNDVGAIFEAKMLMGKALLETGDTVKGTALLQEAMSFALESGQIGLVNDVRLALAQGYMREQKFDRALIYARAGTVDARKHGNLRDQLRFLAIQLSANVSLGDFEKALDIQSVVQELREALLNSETQNAVKGLQAEIELVRQSGELEKLEESKQLVIAKAEREKLKNTLFWSASVAVLLMLFLMWSRFKQRQQTIILRREVRQQTETLQEKNSELEQAYKTLEHVSLRDPLTGLYNRHYLESQLPSEIKRSQIEIDNISTPSKKRDLLCLLIDIDHFKSINDDYGHLAGDKVLEGFSSVLKEVFRHTDLIIRWGGEEFLVVCRHSSREELPELAERCRATVASNVFNIGDDKTVKVTCSIGFSLLPPNEISHFDKAWQRTFAVVDYALYAAKLSGRNGWIGLIETYHTTDANRTPLDCKFDFPSSRIATSFNNIASIQWPEEVTR</sequence>
<evidence type="ECO:0000256" key="4">
    <source>
        <dbReference type="PROSITE-ProRule" id="PRU00339"/>
    </source>
</evidence>
<dbReference type="SUPFAM" id="SSF48452">
    <property type="entry name" value="TPR-like"/>
    <property type="match status" value="2"/>
</dbReference>
<dbReference type="PROSITE" id="PS50887">
    <property type="entry name" value="GGDEF"/>
    <property type="match status" value="1"/>
</dbReference>
<feature type="coiled-coil region" evidence="5">
    <location>
        <begin position="465"/>
        <end position="495"/>
    </location>
</feature>
<organism evidence="8 9">
    <name type="scientific">Alteromonas genovensis</name>
    <dbReference type="NCBI Taxonomy" id="471225"/>
    <lineage>
        <taxon>Bacteria</taxon>
        <taxon>Pseudomonadati</taxon>
        <taxon>Pseudomonadota</taxon>
        <taxon>Gammaproteobacteria</taxon>
        <taxon>Alteromonadales</taxon>
        <taxon>Alteromonadaceae</taxon>
        <taxon>Alteromonas/Salinimonas group</taxon>
        <taxon>Alteromonas</taxon>
    </lineage>
</organism>
<reference evidence="8 9" key="1">
    <citation type="submission" date="2020-01" db="EMBL/GenBank/DDBJ databases">
        <title>Genomes of bacteria type strains.</title>
        <authorList>
            <person name="Chen J."/>
            <person name="Zhu S."/>
            <person name="Yang J."/>
        </authorList>
    </citation>
    <scope>NUCLEOTIDE SEQUENCE [LARGE SCALE GENOMIC DNA]</scope>
    <source>
        <strain evidence="8 9">LMG 24078</strain>
    </source>
</reference>
<dbReference type="Gene3D" id="1.25.40.10">
    <property type="entry name" value="Tetratricopeptide repeat domain"/>
    <property type="match status" value="2"/>
</dbReference>
<accession>A0A6N9TAF3</accession>
<dbReference type="EC" id="2.7.7.65" evidence="2"/>
<dbReference type="InterPro" id="IPR019734">
    <property type="entry name" value="TPR_rpt"/>
</dbReference>
<dbReference type="AlphaFoldDB" id="A0A6N9TAF3"/>
<feature type="chain" id="PRO_5026748877" description="diguanylate cyclase" evidence="6">
    <location>
        <begin position="28"/>
        <end position="712"/>
    </location>
</feature>
<dbReference type="Pfam" id="PF00990">
    <property type="entry name" value="GGDEF"/>
    <property type="match status" value="1"/>
</dbReference>
<dbReference type="SUPFAM" id="SSF55073">
    <property type="entry name" value="Nucleotide cyclase"/>
    <property type="match status" value="1"/>
</dbReference>
<dbReference type="Proteomes" id="UP000471381">
    <property type="component" value="Unassembled WGS sequence"/>
</dbReference>
<dbReference type="SMART" id="SM00028">
    <property type="entry name" value="TPR"/>
    <property type="match status" value="3"/>
</dbReference>
<dbReference type="CDD" id="cd01949">
    <property type="entry name" value="GGDEF"/>
    <property type="match status" value="1"/>
</dbReference>
<comment type="cofactor">
    <cofactor evidence="1">
        <name>Mg(2+)</name>
        <dbReference type="ChEBI" id="CHEBI:18420"/>
    </cofactor>
</comment>
<evidence type="ECO:0000313" key="9">
    <source>
        <dbReference type="Proteomes" id="UP000471381"/>
    </source>
</evidence>
<evidence type="ECO:0000256" key="2">
    <source>
        <dbReference type="ARBA" id="ARBA00012528"/>
    </source>
</evidence>
<evidence type="ECO:0000259" key="7">
    <source>
        <dbReference type="PROSITE" id="PS50887"/>
    </source>
</evidence>
<feature type="domain" description="GGDEF" evidence="7">
    <location>
        <begin position="532"/>
        <end position="671"/>
    </location>
</feature>
<dbReference type="PANTHER" id="PTHR45138">
    <property type="entry name" value="REGULATORY COMPONENTS OF SENSORY TRANSDUCTION SYSTEM"/>
    <property type="match status" value="1"/>
</dbReference>
<keyword evidence="4" id="KW-0802">TPR repeat</keyword>
<comment type="catalytic activity">
    <reaction evidence="3">
        <text>2 GTP = 3',3'-c-di-GMP + 2 diphosphate</text>
        <dbReference type="Rhea" id="RHEA:24898"/>
        <dbReference type="ChEBI" id="CHEBI:33019"/>
        <dbReference type="ChEBI" id="CHEBI:37565"/>
        <dbReference type="ChEBI" id="CHEBI:58805"/>
        <dbReference type="EC" id="2.7.7.65"/>
    </reaction>
</comment>
<keyword evidence="5" id="KW-0175">Coiled coil</keyword>
<name>A0A6N9TAF3_9ALTE</name>
<proteinExistence type="predicted"/>
<evidence type="ECO:0000256" key="1">
    <source>
        <dbReference type="ARBA" id="ARBA00001946"/>
    </source>
</evidence>
<dbReference type="Gene3D" id="3.30.70.270">
    <property type="match status" value="1"/>
</dbReference>
<dbReference type="NCBIfam" id="TIGR00254">
    <property type="entry name" value="GGDEF"/>
    <property type="match status" value="1"/>
</dbReference>
<evidence type="ECO:0000256" key="5">
    <source>
        <dbReference type="SAM" id="Coils"/>
    </source>
</evidence>
<protein>
    <recommendedName>
        <fullName evidence="2">diguanylate cyclase</fullName>
        <ecNumber evidence="2">2.7.7.65</ecNumber>
    </recommendedName>
</protein>
<evidence type="ECO:0000256" key="3">
    <source>
        <dbReference type="ARBA" id="ARBA00034247"/>
    </source>
</evidence>